<proteinExistence type="predicted"/>
<gene>
    <name evidence="1" type="ORF">BpHYR1_026131</name>
</gene>
<evidence type="ECO:0000313" key="1">
    <source>
        <dbReference type="EMBL" id="RNA43873.1"/>
    </source>
</evidence>
<sequence>MAGPVIDSFIARRAILDKVPHACLLHKIRASRRCGRRQRVVLGDYYSNWALGKALFSKFRYKKNTVAMLILENLIGSFEQKLTIKIPIDKGSELAKQIIFIAKIGTTKFLYL</sequence>
<accession>A0A3M7T733</accession>
<dbReference type="Proteomes" id="UP000276133">
    <property type="component" value="Unassembled WGS sequence"/>
</dbReference>
<reference evidence="1 2" key="1">
    <citation type="journal article" date="2018" name="Sci. Rep.">
        <title>Genomic signatures of local adaptation to the degree of environmental predictability in rotifers.</title>
        <authorList>
            <person name="Franch-Gras L."/>
            <person name="Hahn C."/>
            <person name="Garcia-Roger E.M."/>
            <person name="Carmona M.J."/>
            <person name="Serra M."/>
            <person name="Gomez A."/>
        </authorList>
    </citation>
    <scope>NUCLEOTIDE SEQUENCE [LARGE SCALE GENOMIC DNA]</scope>
    <source>
        <strain evidence="1">HYR1</strain>
    </source>
</reference>
<comment type="caution">
    <text evidence="1">The sequence shown here is derived from an EMBL/GenBank/DDBJ whole genome shotgun (WGS) entry which is preliminary data.</text>
</comment>
<evidence type="ECO:0000313" key="2">
    <source>
        <dbReference type="Proteomes" id="UP000276133"/>
    </source>
</evidence>
<dbReference type="EMBL" id="REGN01000173">
    <property type="protein sequence ID" value="RNA43873.1"/>
    <property type="molecule type" value="Genomic_DNA"/>
</dbReference>
<protein>
    <submittedName>
        <fullName evidence="1">Uncharacterized protein</fullName>
    </submittedName>
</protein>
<keyword evidence="2" id="KW-1185">Reference proteome</keyword>
<dbReference type="AlphaFoldDB" id="A0A3M7T733"/>
<name>A0A3M7T733_BRAPC</name>
<organism evidence="1 2">
    <name type="scientific">Brachionus plicatilis</name>
    <name type="common">Marine rotifer</name>
    <name type="synonym">Brachionus muelleri</name>
    <dbReference type="NCBI Taxonomy" id="10195"/>
    <lineage>
        <taxon>Eukaryota</taxon>
        <taxon>Metazoa</taxon>
        <taxon>Spiralia</taxon>
        <taxon>Gnathifera</taxon>
        <taxon>Rotifera</taxon>
        <taxon>Eurotatoria</taxon>
        <taxon>Monogononta</taxon>
        <taxon>Pseudotrocha</taxon>
        <taxon>Ploima</taxon>
        <taxon>Brachionidae</taxon>
        <taxon>Brachionus</taxon>
    </lineage>
</organism>